<dbReference type="SUPFAM" id="SSF81811">
    <property type="entry name" value="Helical domain of Sec23/24"/>
    <property type="match status" value="1"/>
</dbReference>
<dbReference type="GO" id="GO:0008270">
    <property type="term" value="F:zinc ion binding"/>
    <property type="evidence" value="ECO:0007669"/>
    <property type="project" value="InterPro"/>
</dbReference>
<dbReference type="PANTHER" id="PTHR13803:SF4">
    <property type="entry name" value="SECRETORY 24CD, ISOFORM C"/>
    <property type="match status" value="1"/>
</dbReference>
<name>A0A165F0V0_EXIGL</name>
<dbReference type="Gene3D" id="3.40.50.410">
    <property type="entry name" value="von Willebrand factor, type A domain"/>
    <property type="match status" value="1"/>
</dbReference>
<dbReference type="Gene3D" id="2.30.30.380">
    <property type="entry name" value="Zn-finger domain of Sec23/24"/>
    <property type="match status" value="1"/>
</dbReference>
<dbReference type="EMBL" id="KV426107">
    <property type="protein sequence ID" value="KZV88117.1"/>
    <property type="molecule type" value="Genomic_DNA"/>
</dbReference>
<dbReference type="InterPro" id="IPR007123">
    <property type="entry name" value="Gelsolin-like_dom"/>
</dbReference>
<protein>
    <submittedName>
        <fullName evidence="10">Uncharacterized protein</fullName>
    </submittedName>
</protein>
<dbReference type="Gene3D" id="2.60.40.1670">
    <property type="entry name" value="beta-sandwich domain of Sec23/24"/>
    <property type="match status" value="1"/>
</dbReference>
<dbReference type="InterPro" id="IPR036465">
    <property type="entry name" value="vWFA_dom_sf"/>
</dbReference>
<accession>A0A165F0V0</accession>
<evidence type="ECO:0000313" key="10">
    <source>
        <dbReference type="EMBL" id="KZV88117.1"/>
    </source>
</evidence>
<dbReference type="GO" id="GO:0090110">
    <property type="term" value="P:COPII-coated vesicle cargo loading"/>
    <property type="evidence" value="ECO:0007669"/>
    <property type="project" value="TreeGrafter"/>
</dbReference>
<dbReference type="InterPro" id="IPR006896">
    <property type="entry name" value="Sec23/24_trunk_dom"/>
</dbReference>
<dbReference type="SUPFAM" id="SSF81995">
    <property type="entry name" value="beta-sandwich domain of Sec23/24"/>
    <property type="match status" value="1"/>
</dbReference>
<keyword evidence="3" id="KW-0653">Protein transport</keyword>
<dbReference type="GO" id="GO:0000149">
    <property type="term" value="F:SNARE binding"/>
    <property type="evidence" value="ECO:0007669"/>
    <property type="project" value="TreeGrafter"/>
</dbReference>
<evidence type="ECO:0000256" key="2">
    <source>
        <dbReference type="ARBA" id="ARBA00022448"/>
    </source>
</evidence>
<evidence type="ECO:0000259" key="5">
    <source>
        <dbReference type="Pfam" id="PF00626"/>
    </source>
</evidence>
<feature type="region of interest" description="Disordered" evidence="4">
    <location>
        <begin position="1"/>
        <end position="20"/>
    </location>
</feature>
<dbReference type="Gene3D" id="1.20.120.730">
    <property type="entry name" value="Sec23/Sec24 helical domain"/>
    <property type="match status" value="1"/>
</dbReference>
<dbReference type="InterPro" id="IPR006900">
    <property type="entry name" value="Sec23/24_helical_dom"/>
</dbReference>
<feature type="domain" description="Sec23/Sec24 helical" evidence="8">
    <location>
        <begin position="559"/>
        <end position="659"/>
    </location>
</feature>
<evidence type="ECO:0000256" key="4">
    <source>
        <dbReference type="SAM" id="MobiDB-lite"/>
    </source>
</evidence>
<dbReference type="InterPro" id="IPR029006">
    <property type="entry name" value="ADF-H/Gelsolin-like_dom_sf"/>
</dbReference>
<sequence length="818" mass="89825">MDGTRQAISQPPHSTGQKYPGLRAHINADAIPSPVAVAVQDQALWDGEDYYTLASEQPLPLSSSRYVAVDQGNSAPRFMRMSAYAIPKDNDLASTCSIPLAVACQPLAEQPPRETPVPLVDFGPNGPPRCVKCAGYINSWCTWTRGGQCWACNLCGAETEVSSEYFSNLNPMTQPMRRLDHDQRPELQVGTVDFAVPKEYWSTQPVPRLEPSFASDFPATGPRPPVPLHVLFAIEVTAEAVESGFTAAACAAVRAALDDGYLSRVAILTFDREICFYNCTQEPHMLVVSDIDEVFVPLRDDLFVDPTQSRFHLDTLLTDIPSRIFAQTTARSSALLPAIRAGFAALASTGGHLITFAHSLPSLGPGVLQPRTDESGLYNSGKERELFVPRDRLYESLAEECAEGGVGVSLVLGPRRFVDVGSIGILPTLTGGEILFFPAFDAVRDAQSLVRGLRRLVGQDEGYDVSVRVRCSRGLRVSGYAGTHHQTSPSTTSLGLLNRTRMLLAVLEHASSSSLNEREMAYVQCATLYTTRGGERRVRVCNLGLPVVALAGSVFRQVDVETVVAYLARRAVARMTSKSLRDIKDELTEQACTMLLAYRKNCAASTAPSQLILPEALKTLPLYALGILKTKCLKGGSVNSDVRNFHAHLILSWGVRDLLRHLYPLLLSLHTEPTRTLRDGYMWMEPDGVYVIDNGVYTVLWIGYAVDPELLQALFGTSNVRGVTDWHREMQGLPELDNPHSVRIRGILENWTIGHLLLARQNEDAAEMAFGDMLVEDCNNDGMSYVDYLCWVHKHINAALTGETTIGQTMGFRASTPW</sequence>
<feature type="domain" description="Zinc finger Sec23/Sec24-type" evidence="6">
    <location>
        <begin position="127"/>
        <end position="165"/>
    </location>
</feature>
<organism evidence="10 11">
    <name type="scientific">Exidia glandulosa HHB12029</name>
    <dbReference type="NCBI Taxonomy" id="1314781"/>
    <lineage>
        <taxon>Eukaryota</taxon>
        <taxon>Fungi</taxon>
        <taxon>Dikarya</taxon>
        <taxon>Basidiomycota</taxon>
        <taxon>Agaricomycotina</taxon>
        <taxon>Agaricomycetes</taxon>
        <taxon>Auriculariales</taxon>
        <taxon>Exidiaceae</taxon>
        <taxon>Exidia</taxon>
    </lineage>
</organism>
<dbReference type="AlphaFoldDB" id="A0A165F0V0"/>
<dbReference type="SUPFAM" id="SSF53300">
    <property type="entry name" value="vWA-like"/>
    <property type="match status" value="1"/>
</dbReference>
<dbReference type="Gene3D" id="3.40.20.10">
    <property type="entry name" value="Severin"/>
    <property type="match status" value="1"/>
</dbReference>
<dbReference type="STRING" id="1314781.A0A165F0V0"/>
<dbReference type="InterPro" id="IPR050550">
    <property type="entry name" value="SEC23_SEC24_subfamily"/>
</dbReference>
<evidence type="ECO:0000256" key="3">
    <source>
        <dbReference type="ARBA" id="ARBA00022927"/>
    </source>
</evidence>
<dbReference type="GO" id="GO:0030127">
    <property type="term" value="C:COPII vesicle coat"/>
    <property type="evidence" value="ECO:0007669"/>
    <property type="project" value="InterPro"/>
</dbReference>
<dbReference type="InterPro" id="IPR036180">
    <property type="entry name" value="Gelsolin-like_dom_sf"/>
</dbReference>
<proteinExistence type="inferred from homology"/>
<feature type="domain" description="Sec23/Sec24 beta-sandwich" evidence="9">
    <location>
        <begin position="462"/>
        <end position="548"/>
    </location>
</feature>
<dbReference type="InterPro" id="IPR006895">
    <property type="entry name" value="Znf_Sec23_Sec24"/>
</dbReference>
<feature type="domain" description="Gelsolin-like" evidence="5">
    <location>
        <begin position="685"/>
        <end position="747"/>
    </location>
</feature>
<dbReference type="Pfam" id="PF04811">
    <property type="entry name" value="Sec23_trunk"/>
    <property type="match status" value="1"/>
</dbReference>
<gene>
    <name evidence="10" type="ORF">EXIGLDRAFT_722972</name>
</gene>
<reference evidence="10 11" key="1">
    <citation type="journal article" date="2016" name="Mol. Biol. Evol.">
        <title>Comparative Genomics of Early-Diverging Mushroom-Forming Fungi Provides Insights into the Origins of Lignocellulose Decay Capabilities.</title>
        <authorList>
            <person name="Nagy L.G."/>
            <person name="Riley R."/>
            <person name="Tritt A."/>
            <person name="Adam C."/>
            <person name="Daum C."/>
            <person name="Floudas D."/>
            <person name="Sun H."/>
            <person name="Yadav J.S."/>
            <person name="Pangilinan J."/>
            <person name="Larsson K.H."/>
            <person name="Matsuura K."/>
            <person name="Barry K."/>
            <person name="Labutti K."/>
            <person name="Kuo R."/>
            <person name="Ohm R.A."/>
            <person name="Bhattacharya S.S."/>
            <person name="Shirouzu T."/>
            <person name="Yoshinaga Y."/>
            <person name="Martin F.M."/>
            <person name="Grigoriev I.V."/>
            <person name="Hibbett D.S."/>
        </authorList>
    </citation>
    <scope>NUCLEOTIDE SEQUENCE [LARGE SCALE GENOMIC DNA]</scope>
    <source>
        <strain evidence="10 11">HHB12029</strain>
    </source>
</reference>
<dbReference type="GO" id="GO:0070971">
    <property type="term" value="C:endoplasmic reticulum exit site"/>
    <property type="evidence" value="ECO:0007669"/>
    <property type="project" value="TreeGrafter"/>
</dbReference>
<dbReference type="OrthoDB" id="49016at2759"/>
<evidence type="ECO:0000259" key="7">
    <source>
        <dbReference type="Pfam" id="PF04811"/>
    </source>
</evidence>
<evidence type="ECO:0000259" key="8">
    <source>
        <dbReference type="Pfam" id="PF04815"/>
    </source>
</evidence>
<feature type="compositionally biased region" description="Polar residues" evidence="4">
    <location>
        <begin position="1"/>
        <end position="17"/>
    </location>
</feature>
<evidence type="ECO:0000259" key="6">
    <source>
        <dbReference type="Pfam" id="PF04810"/>
    </source>
</evidence>
<dbReference type="Pfam" id="PF08033">
    <property type="entry name" value="Sec23_BS"/>
    <property type="match status" value="1"/>
</dbReference>
<dbReference type="GO" id="GO:0006886">
    <property type="term" value="P:intracellular protein transport"/>
    <property type="evidence" value="ECO:0007669"/>
    <property type="project" value="InterPro"/>
</dbReference>
<evidence type="ECO:0000256" key="1">
    <source>
        <dbReference type="ARBA" id="ARBA00008334"/>
    </source>
</evidence>
<dbReference type="SUPFAM" id="SSF82919">
    <property type="entry name" value="Zn-finger domain of Sec23/24"/>
    <property type="match status" value="1"/>
</dbReference>
<keyword evidence="2" id="KW-0813">Transport</keyword>
<keyword evidence="11" id="KW-1185">Reference proteome</keyword>
<dbReference type="SUPFAM" id="SSF82754">
    <property type="entry name" value="C-terminal, gelsolin-like domain of Sec23/24"/>
    <property type="match status" value="1"/>
</dbReference>
<evidence type="ECO:0000259" key="9">
    <source>
        <dbReference type="Pfam" id="PF08033"/>
    </source>
</evidence>
<dbReference type="Proteomes" id="UP000077266">
    <property type="component" value="Unassembled WGS sequence"/>
</dbReference>
<feature type="domain" description="Sec23/Sec24 trunk" evidence="7">
    <location>
        <begin position="225"/>
        <end position="456"/>
    </location>
</feature>
<dbReference type="Pfam" id="PF04810">
    <property type="entry name" value="zf-Sec23_Sec24"/>
    <property type="match status" value="1"/>
</dbReference>
<evidence type="ECO:0000313" key="11">
    <source>
        <dbReference type="Proteomes" id="UP000077266"/>
    </source>
</evidence>
<dbReference type="InterPro" id="IPR036175">
    <property type="entry name" value="Sec23/24_helical_dom_sf"/>
</dbReference>
<dbReference type="InterPro" id="IPR036174">
    <property type="entry name" value="Znf_Sec23_Sec24_sf"/>
</dbReference>
<dbReference type="FunCoup" id="A0A165F0V0">
    <property type="interactions" value="714"/>
</dbReference>
<comment type="similarity">
    <text evidence="1">Belongs to the SEC23/SEC24 family. SEC24 subfamily.</text>
</comment>
<dbReference type="Pfam" id="PF00626">
    <property type="entry name" value="Gelsolin"/>
    <property type="match status" value="1"/>
</dbReference>
<dbReference type="Pfam" id="PF04815">
    <property type="entry name" value="Sec23_helical"/>
    <property type="match status" value="1"/>
</dbReference>
<dbReference type="PANTHER" id="PTHR13803">
    <property type="entry name" value="SEC24-RELATED PROTEIN"/>
    <property type="match status" value="1"/>
</dbReference>
<dbReference type="InterPro" id="IPR012990">
    <property type="entry name" value="Beta-sandwich_Sec23_24"/>
</dbReference>
<dbReference type="InParanoid" id="A0A165F0V0"/>